<sequence length="87" mass="10048">MKINLIGLKMTITDKNILESYSDLFEGLSFSNKLELIERLTKSLKVTKSKENNFYKSFGAFASEKSAEEIISEIKSNRKFKNTEIKF</sequence>
<evidence type="ECO:0000313" key="1">
    <source>
        <dbReference type="EMBL" id="MDA6069589.1"/>
    </source>
</evidence>
<protein>
    <submittedName>
        <fullName evidence="1">Uncharacterized protein</fullName>
    </submittedName>
</protein>
<dbReference type="RefSeq" id="WP_271335392.1">
    <property type="nucleotide sequence ID" value="NZ_JAMZNK010000009.1"/>
</dbReference>
<dbReference type="EMBL" id="JAMZNK010000009">
    <property type="protein sequence ID" value="MDA6069589.1"/>
    <property type="molecule type" value="Genomic_DNA"/>
</dbReference>
<organism evidence="1 2">
    <name type="scientific">Flavobacterium azizsancarii</name>
    <dbReference type="NCBI Taxonomy" id="2961580"/>
    <lineage>
        <taxon>Bacteria</taxon>
        <taxon>Pseudomonadati</taxon>
        <taxon>Bacteroidota</taxon>
        <taxon>Flavobacteriia</taxon>
        <taxon>Flavobacteriales</taxon>
        <taxon>Flavobacteriaceae</taxon>
        <taxon>Flavobacterium</taxon>
    </lineage>
</organism>
<accession>A0ABT4WAI5</accession>
<name>A0ABT4WAI5_9FLAO</name>
<gene>
    <name evidence="1" type="ORF">NJT12_08155</name>
</gene>
<comment type="caution">
    <text evidence="1">The sequence shown here is derived from an EMBL/GenBank/DDBJ whole genome shotgun (WGS) entry which is preliminary data.</text>
</comment>
<dbReference type="Proteomes" id="UP001212170">
    <property type="component" value="Unassembled WGS sequence"/>
</dbReference>
<proteinExistence type="predicted"/>
<keyword evidence="2" id="KW-1185">Reference proteome</keyword>
<evidence type="ECO:0000313" key="2">
    <source>
        <dbReference type="Proteomes" id="UP001212170"/>
    </source>
</evidence>
<reference evidence="1 2" key="1">
    <citation type="journal article" date="2023" name="Chemosphere">
        <title>Whole genome analysis of Flavobacterium aziz-sancarii sp. nov., isolated from Ardley Island (Antarctica), revealed a rich resistome and bioremediation potential.</title>
        <authorList>
            <person name="Otur C."/>
            <person name="Okay S."/>
            <person name="Kurt-Kizildogan A."/>
        </authorList>
    </citation>
    <scope>NUCLEOTIDE SEQUENCE [LARGE SCALE GENOMIC DNA]</scope>
    <source>
        <strain evidence="1 2">AC</strain>
    </source>
</reference>